<dbReference type="Gene3D" id="3.40.50.11550">
    <property type="match status" value="2"/>
</dbReference>
<evidence type="ECO:0000259" key="3">
    <source>
        <dbReference type="Pfam" id="PF04187"/>
    </source>
</evidence>
<gene>
    <name evidence="4" type="ORF">RS694_08540</name>
</gene>
<evidence type="ECO:0000256" key="2">
    <source>
        <dbReference type="SAM" id="SignalP"/>
    </source>
</evidence>
<dbReference type="Proteomes" id="UP000186110">
    <property type="component" value="Chromosome"/>
</dbReference>
<dbReference type="SUPFAM" id="SSF159501">
    <property type="entry name" value="EreA/ChaN-like"/>
    <property type="match status" value="1"/>
</dbReference>
<dbReference type="InterPro" id="IPR007314">
    <property type="entry name" value="Cofac_haem-bd_dom"/>
</dbReference>
<feature type="region of interest" description="Disordered" evidence="1">
    <location>
        <begin position="289"/>
        <end position="312"/>
    </location>
</feature>
<organism evidence="4 5">
    <name type="scientific">Rhodoferax saidenbachensis</name>
    <dbReference type="NCBI Taxonomy" id="1484693"/>
    <lineage>
        <taxon>Bacteria</taxon>
        <taxon>Pseudomonadati</taxon>
        <taxon>Pseudomonadota</taxon>
        <taxon>Betaproteobacteria</taxon>
        <taxon>Burkholderiales</taxon>
        <taxon>Comamonadaceae</taxon>
        <taxon>Rhodoferax</taxon>
    </lineage>
</organism>
<dbReference type="Pfam" id="PF04187">
    <property type="entry name" value="Cofac_haem_bdg"/>
    <property type="match status" value="1"/>
</dbReference>
<name>A0A1P8K9A0_9BURK</name>
<keyword evidence="5" id="KW-1185">Reference proteome</keyword>
<dbReference type="RefSeq" id="WP_051392008.1">
    <property type="nucleotide sequence ID" value="NZ_CP019239.1"/>
</dbReference>
<dbReference type="eggNOG" id="COG3016">
    <property type="taxonomic scope" value="Bacteria"/>
</dbReference>
<feature type="domain" description="Haem-binding uptake Tiki superfamily ChaN" evidence="3">
    <location>
        <begin position="53"/>
        <end position="245"/>
    </location>
</feature>
<dbReference type="STRING" id="1484693.RS694_08540"/>
<evidence type="ECO:0000313" key="4">
    <source>
        <dbReference type="EMBL" id="APW42572.1"/>
    </source>
</evidence>
<protein>
    <recommendedName>
        <fullName evidence="3">Haem-binding uptake Tiki superfamily ChaN domain-containing protein</fullName>
    </recommendedName>
</protein>
<accession>A0A1P8K9A0</accession>
<dbReference type="KEGG" id="rsb:RS694_08540"/>
<dbReference type="CDD" id="cd14727">
    <property type="entry name" value="ChanN-like"/>
    <property type="match status" value="1"/>
</dbReference>
<feature type="signal peptide" evidence="2">
    <location>
        <begin position="1"/>
        <end position="28"/>
    </location>
</feature>
<evidence type="ECO:0000256" key="1">
    <source>
        <dbReference type="SAM" id="MobiDB-lite"/>
    </source>
</evidence>
<sequence>MKTTTSTTTLWGSVQLSMGLCMAVATHAQTPHALQGRIWDTRAQQFITEATLYQRAAAARYVLLGEKHDSEVHHARQLDVLKGMAALGAKPALAMEQLDSEFQAALSQAQAAGQTDAEALADAGQLNRKGWRWPMYKDMMAFAAQRQWPLRAANLSRTDARKIAMGEVVPALPVATAAQQAALEDDVVQGHCGHRPEAARLNGIVAAQRARDARMAQTLDAVGGPVVLIAGAGHVRADRAVPRYLAAPEQALTIAMVETMEGKALPADYDRAGFDVLWFTTGLDRPDPCATPLPGLAAPAKPASTPSSTPKP</sequence>
<feature type="chain" id="PRO_5010169789" description="Haem-binding uptake Tiki superfamily ChaN domain-containing protein" evidence="2">
    <location>
        <begin position="29"/>
        <end position="312"/>
    </location>
</feature>
<reference evidence="4 5" key="1">
    <citation type="submission" date="2017-01" db="EMBL/GenBank/DDBJ databases">
        <authorList>
            <person name="Mah S.A."/>
            <person name="Swanson W.J."/>
            <person name="Moy G.W."/>
            <person name="Vacquier V.D."/>
        </authorList>
    </citation>
    <scope>NUCLEOTIDE SEQUENCE [LARGE SCALE GENOMIC DNA]</scope>
    <source>
        <strain evidence="4 5">DSM 22694</strain>
    </source>
</reference>
<proteinExistence type="predicted"/>
<keyword evidence="2" id="KW-0732">Signal</keyword>
<dbReference type="AlphaFoldDB" id="A0A1P8K9A0"/>
<dbReference type="EMBL" id="CP019239">
    <property type="protein sequence ID" value="APW42572.1"/>
    <property type="molecule type" value="Genomic_DNA"/>
</dbReference>
<evidence type="ECO:0000313" key="5">
    <source>
        <dbReference type="Proteomes" id="UP000186110"/>
    </source>
</evidence>